<evidence type="ECO:0000313" key="1">
    <source>
        <dbReference type="EMBL" id="GAH64238.1"/>
    </source>
</evidence>
<comment type="caution">
    <text evidence="1">The sequence shown here is derived from an EMBL/GenBank/DDBJ whole genome shotgun (WGS) entry which is preliminary data.</text>
</comment>
<reference evidence="1" key="1">
    <citation type="journal article" date="2014" name="Front. Microbiol.">
        <title>High frequency of phylogenetically diverse reductive dehalogenase-homologous genes in deep subseafloor sedimentary metagenomes.</title>
        <authorList>
            <person name="Kawai M."/>
            <person name="Futagami T."/>
            <person name="Toyoda A."/>
            <person name="Takaki Y."/>
            <person name="Nishi S."/>
            <person name="Hori S."/>
            <person name="Arai W."/>
            <person name="Tsubouchi T."/>
            <person name="Morono Y."/>
            <person name="Uchiyama I."/>
            <person name="Ito T."/>
            <person name="Fujiyama A."/>
            <person name="Inagaki F."/>
            <person name="Takami H."/>
        </authorList>
    </citation>
    <scope>NUCLEOTIDE SEQUENCE</scope>
    <source>
        <strain evidence="1">Expedition CK06-06</strain>
    </source>
</reference>
<dbReference type="EMBL" id="BARU01030523">
    <property type="protein sequence ID" value="GAH64238.1"/>
    <property type="molecule type" value="Genomic_DNA"/>
</dbReference>
<protein>
    <submittedName>
        <fullName evidence="1">Uncharacterized protein</fullName>
    </submittedName>
</protein>
<dbReference type="AlphaFoldDB" id="X1J379"/>
<gene>
    <name evidence="1" type="ORF">S03H2_48414</name>
</gene>
<proteinExistence type="predicted"/>
<accession>X1J379</accession>
<feature type="non-terminal residue" evidence="1">
    <location>
        <position position="55"/>
    </location>
</feature>
<organism evidence="1">
    <name type="scientific">marine sediment metagenome</name>
    <dbReference type="NCBI Taxonomy" id="412755"/>
    <lineage>
        <taxon>unclassified sequences</taxon>
        <taxon>metagenomes</taxon>
        <taxon>ecological metagenomes</taxon>
    </lineage>
</organism>
<sequence>MEQKLRQEAKALLEQKKVDWIIGFAPGSLKFTTTPLITRDKADTERLVINPFITN</sequence>
<name>X1J379_9ZZZZ</name>